<protein>
    <submittedName>
        <fullName evidence="5">PAS domain-containing protein</fullName>
    </submittedName>
</protein>
<dbReference type="PROSITE" id="PS50112">
    <property type="entry name" value="PAS"/>
    <property type="match status" value="1"/>
</dbReference>
<comment type="caution">
    <text evidence="5">The sequence shown here is derived from an EMBL/GenBank/DDBJ whole genome shotgun (WGS) entry which is preliminary data.</text>
</comment>
<evidence type="ECO:0000256" key="3">
    <source>
        <dbReference type="ARBA" id="ARBA00022991"/>
    </source>
</evidence>
<evidence type="ECO:0000256" key="2">
    <source>
        <dbReference type="ARBA" id="ARBA00022643"/>
    </source>
</evidence>
<dbReference type="Pfam" id="PF13426">
    <property type="entry name" value="PAS_9"/>
    <property type="match status" value="1"/>
</dbReference>
<dbReference type="EMBL" id="JBHUHR010000045">
    <property type="protein sequence ID" value="MFD2036653.1"/>
    <property type="molecule type" value="Genomic_DNA"/>
</dbReference>
<evidence type="ECO:0000259" key="4">
    <source>
        <dbReference type="PROSITE" id="PS50112"/>
    </source>
</evidence>
<dbReference type="SUPFAM" id="SSF55785">
    <property type="entry name" value="PYP-like sensor domain (PAS domain)"/>
    <property type="match status" value="1"/>
</dbReference>
<evidence type="ECO:0000256" key="1">
    <source>
        <dbReference type="ARBA" id="ARBA00022630"/>
    </source>
</evidence>
<organism evidence="5 6">
    <name type="scientific">Belliella marina</name>
    <dbReference type="NCBI Taxonomy" id="1644146"/>
    <lineage>
        <taxon>Bacteria</taxon>
        <taxon>Pseudomonadati</taxon>
        <taxon>Bacteroidota</taxon>
        <taxon>Cytophagia</taxon>
        <taxon>Cytophagales</taxon>
        <taxon>Cyclobacteriaceae</taxon>
        <taxon>Belliella</taxon>
    </lineage>
</organism>
<dbReference type="PANTHER" id="PTHR47429">
    <property type="entry name" value="PROTEIN TWIN LOV 1"/>
    <property type="match status" value="1"/>
</dbReference>
<dbReference type="InterPro" id="IPR000014">
    <property type="entry name" value="PAS"/>
</dbReference>
<evidence type="ECO:0000313" key="5">
    <source>
        <dbReference type="EMBL" id="MFD2036653.1"/>
    </source>
</evidence>
<feature type="domain" description="PAS" evidence="4">
    <location>
        <begin position="58"/>
        <end position="113"/>
    </location>
</feature>
<dbReference type="CDD" id="cd00130">
    <property type="entry name" value="PAS"/>
    <property type="match status" value="1"/>
</dbReference>
<sequence>MEKRKSPLWCWDVISLQSKLMSGELRKRHECRILKELSQRFGWDFDWDVLFRESYEAIVLTDINQRIIWVSDGFKEMTGYPRSFAIGKKPSFLQGEETLETTRVEIREKIKLGNTFTITIVNYKKDQTPYKCEVTIHPLMNENKETVAFAAFESEVI</sequence>
<reference evidence="6" key="1">
    <citation type="journal article" date="2019" name="Int. J. Syst. Evol. Microbiol.">
        <title>The Global Catalogue of Microorganisms (GCM) 10K type strain sequencing project: providing services to taxonomists for standard genome sequencing and annotation.</title>
        <authorList>
            <consortium name="The Broad Institute Genomics Platform"/>
            <consortium name="The Broad Institute Genome Sequencing Center for Infectious Disease"/>
            <person name="Wu L."/>
            <person name="Ma J."/>
        </authorList>
    </citation>
    <scope>NUCLEOTIDE SEQUENCE [LARGE SCALE GENOMIC DNA]</scope>
    <source>
        <strain evidence="6">CGMCC 1.15180</strain>
    </source>
</reference>
<keyword evidence="2" id="KW-0288">FMN</keyword>
<dbReference type="Proteomes" id="UP001597361">
    <property type="component" value="Unassembled WGS sequence"/>
</dbReference>
<accession>A0ABW4VRC1</accession>
<proteinExistence type="predicted"/>
<name>A0ABW4VRC1_9BACT</name>
<gene>
    <name evidence="5" type="ORF">ACFSKL_17750</name>
</gene>
<dbReference type="Gene3D" id="3.30.450.20">
    <property type="entry name" value="PAS domain"/>
    <property type="match status" value="1"/>
</dbReference>
<keyword evidence="1" id="KW-0285">Flavoprotein</keyword>
<dbReference type="PANTHER" id="PTHR47429:SF2">
    <property type="entry name" value="PROTEIN TWIN LOV 1"/>
    <property type="match status" value="1"/>
</dbReference>
<evidence type="ECO:0000313" key="6">
    <source>
        <dbReference type="Proteomes" id="UP001597361"/>
    </source>
</evidence>
<dbReference type="InterPro" id="IPR035965">
    <property type="entry name" value="PAS-like_dom_sf"/>
</dbReference>
<dbReference type="RefSeq" id="WP_376887879.1">
    <property type="nucleotide sequence ID" value="NZ_JBHUHR010000045.1"/>
</dbReference>
<dbReference type="NCBIfam" id="TIGR00229">
    <property type="entry name" value="sensory_box"/>
    <property type="match status" value="1"/>
</dbReference>
<keyword evidence="3" id="KW-0157">Chromophore</keyword>
<keyword evidence="6" id="KW-1185">Reference proteome</keyword>